<reference evidence="4 5" key="1">
    <citation type="journal article" date="2011" name="Science">
        <title>The Selaginella genome identifies genetic changes associated with the evolution of vascular plants.</title>
        <authorList>
            <person name="Banks J.A."/>
            <person name="Nishiyama T."/>
            <person name="Hasebe M."/>
            <person name="Bowman J.L."/>
            <person name="Gribskov M."/>
            <person name="dePamphilis C."/>
            <person name="Albert V.A."/>
            <person name="Aono N."/>
            <person name="Aoyama T."/>
            <person name="Ambrose B.A."/>
            <person name="Ashton N.W."/>
            <person name="Axtell M.J."/>
            <person name="Barker E."/>
            <person name="Barker M.S."/>
            <person name="Bennetzen J.L."/>
            <person name="Bonawitz N.D."/>
            <person name="Chapple C."/>
            <person name="Cheng C."/>
            <person name="Correa L.G."/>
            <person name="Dacre M."/>
            <person name="DeBarry J."/>
            <person name="Dreyer I."/>
            <person name="Elias M."/>
            <person name="Engstrom E.M."/>
            <person name="Estelle M."/>
            <person name="Feng L."/>
            <person name="Finet C."/>
            <person name="Floyd S.K."/>
            <person name="Frommer W.B."/>
            <person name="Fujita T."/>
            <person name="Gramzow L."/>
            <person name="Gutensohn M."/>
            <person name="Harholt J."/>
            <person name="Hattori M."/>
            <person name="Heyl A."/>
            <person name="Hirai T."/>
            <person name="Hiwatashi Y."/>
            <person name="Ishikawa M."/>
            <person name="Iwata M."/>
            <person name="Karol K.G."/>
            <person name="Koehler B."/>
            <person name="Kolukisaoglu U."/>
            <person name="Kubo M."/>
            <person name="Kurata T."/>
            <person name="Lalonde S."/>
            <person name="Li K."/>
            <person name="Li Y."/>
            <person name="Litt A."/>
            <person name="Lyons E."/>
            <person name="Manning G."/>
            <person name="Maruyama T."/>
            <person name="Michael T.P."/>
            <person name="Mikami K."/>
            <person name="Miyazaki S."/>
            <person name="Morinaga S."/>
            <person name="Murata T."/>
            <person name="Mueller-Roeber B."/>
            <person name="Nelson D.R."/>
            <person name="Obara M."/>
            <person name="Oguri Y."/>
            <person name="Olmstead R.G."/>
            <person name="Onodera N."/>
            <person name="Petersen B.L."/>
            <person name="Pils B."/>
            <person name="Prigge M."/>
            <person name="Rensing S.A."/>
            <person name="Riano-Pachon D.M."/>
            <person name="Roberts A.W."/>
            <person name="Sato Y."/>
            <person name="Scheller H.V."/>
            <person name="Schulz B."/>
            <person name="Schulz C."/>
            <person name="Shakirov E.V."/>
            <person name="Shibagaki N."/>
            <person name="Shinohara N."/>
            <person name="Shippen D.E."/>
            <person name="Soerensen I."/>
            <person name="Sotooka R."/>
            <person name="Sugimoto N."/>
            <person name="Sugita M."/>
            <person name="Sumikawa N."/>
            <person name="Tanurdzic M."/>
            <person name="Theissen G."/>
            <person name="Ulvskov P."/>
            <person name="Wakazuki S."/>
            <person name="Weng J.K."/>
            <person name="Willats W.W."/>
            <person name="Wipf D."/>
            <person name="Wolf P.G."/>
            <person name="Yang L."/>
            <person name="Zimmer A.D."/>
            <person name="Zhu Q."/>
            <person name="Mitros T."/>
            <person name="Hellsten U."/>
            <person name="Loque D."/>
            <person name="Otillar R."/>
            <person name="Salamov A."/>
            <person name="Schmutz J."/>
            <person name="Shapiro H."/>
            <person name="Lindquist E."/>
            <person name="Lucas S."/>
            <person name="Rokhsar D."/>
            <person name="Grigoriev I.V."/>
        </authorList>
    </citation>
    <scope>NUCLEOTIDE SEQUENCE [LARGE SCALE GENOMIC DNA]</scope>
</reference>
<keyword evidence="5" id="KW-1185">Reference proteome</keyword>
<dbReference type="PROSITE" id="PS50105">
    <property type="entry name" value="SAM_DOMAIN"/>
    <property type="match status" value="1"/>
</dbReference>
<feature type="compositionally biased region" description="Basic and acidic residues" evidence="2">
    <location>
        <begin position="154"/>
        <end position="167"/>
    </location>
</feature>
<organism evidence="5">
    <name type="scientific">Selaginella moellendorffii</name>
    <name type="common">Spikemoss</name>
    <dbReference type="NCBI Taxonomy" id="88036"/>
    <lineage>
        <taxon>Eukaryota</taxon>
        <taxon>Viridiplantae</taxon>
        <taxon>Streptophyta</taxon>
        <taxon>Embryophyta</taxon>
        <taxon>Tracheophyta</taxon>
        <taxon>Lycopodiopsida</taxon>
        <taxon>Selaginellales</taxon>
        <taxon>Selaginellaceae</taxon>
        <taxon>Selaginella</taxon>
    </lineage>
</organism>
<dbReference type="InterPro" id="IPR001660">
    <property type="entry name" value="SAM"/>
</dbReference>
<dbReference type="Gramene" id="EFJ27947">
    <property type="protein sequence ID" value="EFJ27947"/>
    <property type="gene ID" value="SELMODRAFT_441463"/>
</dbReference>
<dbReference type="EMBL" id="GL377581">
    <property type="protein sequence ID" value="EFJ27947.1"/>
    <property type="molecule type" value="Genomic_DNA"/>
</dbReference>
<feature type="compositionally biased region" description="Low complexity" evidence="2">
    <location>
        <begin position="1"/>
        <end position="16"/>
    </location>
</feature>
<dbReference type="Gene3D" id="1.10.150.50">
    <property type="entry name" value="Transcription Factor, Ets-1"/>
    <property type="match status" value="1"/>
</dbReference>
<feature type="compositionally biased region" description="Acidic residues" evidence="2">
    <location>
        <begin position="238"/>
        <end position="264"/>
    </location>
</feature>
<dbReference type="eggNOG" id="KOG4374">
    <property type="taxonomic scope" value="Eukaryota"/>
</dbReference>
<proteinExistence type="predicted"/>
<feature type="region of interest" description="Disordered" evidence="2">
    <location>
        <begin position="1"/>
        <end position="39"/>
    </location>
</feature>
<sequence length="417" mass="46791">MEEGMIMEQQPQQQEENGLDSSFSAPRNSKRQRRPSVRLGEIGDVPLALFLENRPSFKRRKKRAAAAAQVCPSLLPDVVEEEVEDDPTAVDMTGFHLQEALESPPSKTKALELVHDAEERKSGENGNEAEMIEQAAEVEEHDQAAENGEDEEEKGGGGEERKRGEEKKKKKKRRRLGNGGSGGKKGRKKSSSSSSFTVKNWGARKVVAAGEEDGSKSSSLAKENEEIGAEVEARESKEEEMEEAREEAVEEEEELPQDQEELEVEEKNASQGLFDQANESDALVEAIDPEERLLEEGDGGDGENFPASGVREENQSRQVNREEEREEEVPETRTQQTTSKSGELNQEESFVLPELVRKWLEERRLAKYMDVFELHEVDEEALPLLTMEDLREMGIHAVGSRRRMFHAILSLSSRSSD</sequence>
<evidence type="ECO:0000256" key="1">
    <source>
        <dbReference type="ARBA" id="ARBA00022737"/>
    </source>
</evidence>
<dbReference type="SUPFAM" id="SSF47769">
    <property type="entry name" value="SAM/Pointed domain"/>
    <property type="match status" value="1"/>
</dbReference>
<dbReference type="CDD" id="cd09487">
    <property type="entry name" value="SAM_superfamily"/>
    <property type="match status" value="1"/>
</dbReference>
<dbReference type="PANTHER" id="PTHR10627:SF69">
    <property type="entry name" value="PROTEIN BICAUDAL C"/>
    <property type="match status" value="1"/>
</dbReference>
<dbReference type="KEGG" id="smo:SELMODRAFT_441463"/>
<dbReference type="Pfam" id="PF00536">
    <property type="entry name" value="SAM_1"/>
    <property type="match status" value="1"/>
</dbReference>
<evidence type="ECO:0000313" key="4">
    <source>
        <dbReference type="EMBL" id="EFJ27947.1"/>
    </source>
</evidence>
<accession>D8RJQ3</accession>
<dbReference type="PANTHER" id="PTHR10627">
    <property type="entry name" value="SCP160"/>
    <property type="match status" value="1"/>
</dbReference>
<dbReference type="SMART" id="SM00454">
    <property type="entry name" value="SAM"/>
    <property type="match status" value="1"/>
</dbReference>
<feature type="compositionally biased region" description="Basic and acidic residues" evidence="2">
    <location>
        <begin position="310"/>
        <end position="323"/>
    </location>
</feature>
<dbReference type="AlphaFoldDB" id="D8RJQ3"/>
<dbReference type="InParanoid" id="D8RJQ3"/>
<dbReference type="InterPro" id="IPR013761">
    <property type="entry name" value="SAM/pointed_sf"/>
</dbReference>
<feature type="region of interest" description="Disordered" evidence="2">
    <location>
        <begin position="99"/>
        <end position="346"/>
    </location>
</feature>
<keyword evidence="1" id="KW-0677">Repeat</keyword>
<name>D8RJQ3_SELML</name>
<feature type="compositionally biased region" description="Basic and acidic residues" evidence="2">
    <location>
        <begin position="109"/>
        <end position="123"/>
    </location>
</feature>
<evidence type="ECO:0000313" key="5">
    <source>
        <dbReference type="Proteomes" id="UP000001514"/>
    </source>
</evidence>
<feature type="domain" description="SAM" evidence="3">
    <location>
        <begin position="356"/>
        <end position="414"/>
    </location>
</feature>
<evidence type="ECO:0000256" key="2">
    <source>
        <dbReference type="SAM" id="MobiDB-lite"/>
    </source>
</evidence>
<protein>
    <recommendedName>
        <fullName evidence="3">SAM domain-containing protein</fullName>
    </recommendedName>
</protein>
<evidence type="ECO:0000259" key="3">
    <source>
        <dbReference type="PROSITE" id="PS50105"/>
    </source>
</evidence>
<gene>
    <name evidence="4" type="ORF">SELMODRAFT_441463</name>
</gene>
<dbReference type="Proteomes" id="UP000001514">
    <property type="component" value="Unassembled WGS sequence"/>
</dbReference>
<feature type="compositionally biased region" description="Polar residues" evidence="2">
    <location>
        <begin position="269"/>
        <end position="279"/>
    </location>
</feature>
<dbReference type="HOGENOM" id="CLU_661218_0_0_1"/>